<keyword evidence="6 7" id="KW-0067">ATP-binding</keyword>
<name>A0A918Y3X0_9ACTN</name>
<dbReference type="PANTHER" id="PTHR43289">
    <property type="entry name" value="MITOGEN-ACTIVATED PROTEIN KINASE KINASE KINASE 20-RELATED"/>
    <property type="match status" value="1"/>
</dbReference>
<keyword evidence="9" id="KW-0812">Transmembrane</keyword>
<protein>
    <recommendedName>
        <fullName evidence="1">non-specific serine/threonine protein kinase</fullName>
        <ecNumber evidence="1">2.7.11.1</ecNumber>
    </recommendedName>
</protein>
<evidence type="ECO:0000256" key="1">
    <source>
        <dbReference type="ARBA" id="ARBA00012513"/>
    </source>
</evidence>
<sequence length="531" mass="55985">MPSLERIGRYRLERRLGTGAFGTVWLAHDDVLDAPVAVKVLAENWAHRLDVRERFLSEARLLRKAGSPRVVQVYDIGELPDGRPYFVMEYADGGTLADLCDGAGVLPVPQALRLTAQAARSAHALHEAGIVHRDVKPGNVLLRTAPDGTRRVLLADLGLAKSLAEASGLTLAAGSAGYRAPEQARAGAGIDARADVYGLGAVGYRLVTGTVPAAPGEVVPPGRLRPGLDPAVERALMRALAPDRDHRPPDAGTFADELEALAEGHRPTALSRAARNRVRLRLPRGRPGRSQDPGTRSLDRTDQAPAPADRAGRDAERAGRDTDRAGGPVDRRGRFPEPTGRDAGRRRALGLVAVAVAVAGGIVAGGVGITAALWPGGSDGVAVRDGTGRIAVRVPDGWARQLRGSGWDPRALGLPGGHEPGLAVADDLARWQDLGAAARGVFAGLSEHGDVTARVNALAHPGCHYDGARAWTGPRWHGRIRAWSGCPDGGRLTETALVPAGGAARPQVYVQIRQFDGDDATDHILRSLRVT</sequence>
<dbReference type="EMBL" id="BMVF01000005">
    <property type="protein sequence ID" value="GHD88344.1"/>
    <property type="molecule type" value="Genomic_DNA"/>
</dbReference>
<evidence type="ECO:0000313" key="12">
    <source>
        <dbReference type="Proteomes" id="UP000608955"/>
    </source>
</evidence>
<dbReference type="InterPro" id="IPR000719">
    <property type="entry name" value="Prot_kinase_dom"/>
</dbReference>
<keyword evidence="2" id="KW-0723">Serine/threonine-protein kinase</keyword>
<feature type="transmembrane region" description="Helical" evidence="9">
    <location>
        <begin position="348"/>
        <end position="374"/>
    </location>
</feature>
<dbReference type="SUPFAM" id="SSF56112">
    <property type="entry name" value="Protein kinase-like (PK-like)"/>
    <property type="match status" value="1"/>
</dbReference>
<gene>
    <name evidence="11" type="ORF">GCM10010508_24120</name>
</gene>
<evidence type="ECO:0000256" key="3">
    <source>
        <dbReference type="ARBA" id="ARBA00022679"/>
    </source>
</evidence>
<evidence type="ECO:0000256" key="8">
    <source>
        <dbReference type="SAM" id="MobiDB-lite"/>
    </source>
</evidence>
<organism evidence="11 12">
    <name type="scientific">Streptomyces naganishii JCM 4654</name>
    <dbReference type="NCBI Taxonomy" id="1306179"/>
    <lineage>
        <taxon>Bacteria</taxon>
        <taxon>Bacillati</taxon>
        <taxon>Actinomycetota</taxon>
        <taxon>Actinomycetes</taxon>
        <taxon>Kitasatosporales</taxon>
        <taxon>Streptomycetaceae</taxon>
        <taxon>Streptomyces</taxon>
    </lineage>
</organism>
<evidence type="ECO:0000256" key="6">
    <source>
        <dbReference type="ARBA" id="ARBA00022840"/>
    </source>
</evidence>
<dbReference type="Pfam" id="PF00069">
    <property type="entry name" value="Pkinase"/>
    <property type="match status" value="1"/>
</dbReference>
<dbReference type="SMART" id="SM00220">
    <property type="entry name" value="S_TKc"/>
    <property type="match status" value="1"/>
</dbReference>
<keyword evidence="12" id="KW-1185">Reference proteome</keyword>
<feature type="compositionally biased region" description="Basic residues" evidence="8">
    <location>
        <begin position="274"/>
        <end position="287"/>
    </location>
</feature>
<dbReference type="InterPro" id="IPR011009">
    <property type="entry name" value="Kinase-like_dom_sf"/>
</dbReference>
<keyword evidence="9" id="KW-0472">Membrane</keyword>
<dbReference type="GO" id="GO:0005524">
    <property type="term" value="F:ATP binding"/>
    <property type="evidence" value="ECO:0007669"/>
    <property type="project" value="UniProtKB-UniRule"/>
</dbReference>
<accession>A0A918Y3X0</accession>
<reference evidence="11" key="2">
    <citation type="submission" date="2020-09" db="EMBL/GenBank/DDBJ databases">
        <authorList>
            <person name="Sun Q."/>
            <person name="Ohkuma M."/>
        </authorList>
    </citation>
    <scope>NUCLEOTIDE SEQUENCE</scope>
    <source>
        <strain evidence="11">JCM 4654</strain>
    </source>
</reference>
<feature type="compositionally biased region" description="Basic and acidic residues" evidence="8">
    <location>
        <begin position="310"/>
        <end position="343"/>
    </location>
</feature>
<evidence type="ECO:0000256" key="9">
    <source>
        <dbReference type="SAM" id="Phobius"/>
    </source>
</evidence>
<evidence type="ECO:0000259" key="10">
    <source>
        <dbReference type="PROSITE" id="PS50011"/>
    </source>
</evidence>
<evidence type="ECO:0000313" key="11">
    <source>
        <dbReference type="EMBL" id="GHD88344.1"/>
    </source>
</evidence>
<proteinExistence type="predicted"/>
<feature type="domain" description="Protein kinase" evidence="10">
    <location>
        <begin position="10"/>
        <end position="261"/>
    </location>
</feature>
<dbReference type="PROSITE" id="PS00107">
    <property type="entry name" value="PROTEIN_KINASE_ATP"/>
    <property type="match status" value="1"/>
</dbReference>
<dbReference type="Gene3D" id="1.10.510.10">
    <property type="entry name" value="Transferase(Phosphotransferase) domain 1"/>
    <property type="match status" value="1"/>
</dbReference>
<dbReference type="InterPro" id="IPR008271">
    <property type="entry name" value="Ser/Thr_kinase_AS"/>
</dbReference>
<dbReference type="Gene3D" id="3.30.200.20">
    <property type="entry name" value="Phosphorylase Kinase, domain 1"/>
    <property type="match status" value="1"/>
</dbReference>
<reference evidence="11" key="1">
    <citation type="journal article" date="2014" name="Int. J. Syst. Evol. Microbiol.">
        <title>Complete genome sequence of Corynebacterium casei LMG S-19264T (=DSM 44701T), isolated from a smear-ripened cheese.</title>
        <authorList>
            <consortium name="US DOE Joint Genome Institute (JGI-PGF)"/>
            <person name="Walter F."/>
            <person name="Albersmeier A."/>
            <person name="Kalinowski J."/>
            <person name="Ruckert C."/>
        </authorList>
    </citation>
    <scope>NUCLEOTIDE SEQUENCE</scope>
    <source>
        <strain evidence="11">JCM 4654</strain>
    </source>
</reference>
<dbReference type="AlphaFoldDB" id="A0A918Y3X0"/>
<evidence type="ECO:0000256" key="7">
    <source>
        <dbReference type="PROSITE-ProRule" id="PRU10141"/>
    </source>
</evidence>
<evidence type="ECO:0000256" key="2">
    <source>
        <dbReference type="ARBA" id="ARBA00022527"/>
    </source>
</evidence>
<keyword evidence="4 7" id="KW-0547">Nucleotide-binding</keyword>
<dbReference type="InterPro" id="IPR017441">
    <property type="entry name" value="Protein_kinase_ATP_BS"/>
</dbReference>
<keyword evidence="9" id="KW-1133">Transmembrane helix</keyword>
<feature type="region of interest" description="Disordered" evidence="8">
    <location>
        <begin position="262"/>
        <end position="343"/>
    </location>
</feature>
<dbReference type="EC" id="2.7.11.1" evidence="1"/>
<comment type="caution">
    <text evidence="11">The sequence shown here is derived from an EMBL/GenBank/DDBJ whole genome shotgun (WGS) entry which is preliminary data.</text>
</comment>
<evidence type="ECO:0000256" key="4">
    <source>
        <dbReference type="ARBA" id="ARBA00022741"/>
    </source>
</evidence>
<dbReference type="CDD" id="cd14014">
    <property type="entry name" value="STKc_PknB_like"/>
    <property type="match status" value="1"/>
</dbReference>
<feature type="binding site" evidence="7">
    <location>
        <position position="39"/>
    </location>
    <ligand>
        <name>ATP</name>
        <dbReference type="ChEBI" id="CHEBI:30616"/>
    </ligand>
</feature>
<dbReference type="Proteomes" id="UP000608955">
    <property type="component" value="Unassembled WGS sequence"/>
</dbReference>
<dbReference type="GO" id="GO:0004674">
    <property type="term" value="F:protein serine/threonine kinase activity"/>
    <property type="evidence" value="ECO:0007669"/>
    <property type="project" value="UniProtKB-KW"/>
</dbReference>
<dbReference type="RefSeq" id="WP_190177746.1">
    <property type="nucleotide sequence ID" value="NZ_BMVF01000005.1"/>
</dbReference>
<dbReference type="PANTHER" id="PTHR43289:SF6">
    <property type="entry name" value="SERINE_THREONINE-PROTEIN KINASE NEKL-3"/>
    <property type="match status" value="1"/>
</dbReference>
<keyword evidence="3" id="KW-0808">Transferase</keyword>
<dbReference type="PROSITE" id="PS50011">
    <property type="entry name" value="PROTEIN_KINASE_DOM"/>
    <property type="match status" value="1"/>
</dbReference>
<dbReference type="PROSITE" id="PS00108">
    <property type="entry name" value="PROTEIN_KINASE_ST"/>
    <property type="match status" value="1"/>
</dbReference>
<keyword evidence="5" id="KW-0418">Kinase</keyword>
<evidence type="ECO:0000256" key="5">
    <source>
        <dbReference type="ARBA" id="ARBA00022777"/>
    </source>
</evidence>